<comment type="caution">
    <text evidence="2">The sequence shown here is derived from an EMBL/GenBank/DDBJ whole genome shotgun (WGS) entry which is preliminary data.</text>
</comment>
<keyword evidence="3" id="KW-1185">Reference proteome</keyword>
<dbReference type="Proteomes" id="UP000533598">
    <property type="component" value="Unassembled WGS sequence"/>
</dbReference>
<proteinExistence type="predicted"/>
<reference evidence="2 3" key="1">
    <citation type="submission" date="2020-08" db="EMBL/GenBank/DDBJ databases">
        <title>Sequencing the genomes of 1000 actinobacteria strains.</title>
        <authorList>
            <person name="Klenk H.-P."/>
        </authorList>
    </citation>
    <scope>NUCLEOTIDE SEQUENCE [LARGE SCALE GENOMIC DNA]</scope>
    <source>
        <strain evidence="2 3">DSM 44230</strain>
    </source>
</reference>
<organism evidence="2 3">
    <name type="scientific">Crossiella cryophila</name>
    <dbReference type="NCBI Taxonomy" id="43355"/>
    <lineage>
        <taxon>Bacteria</taxon>
        <taxon>Bacillati</taxon>
        <taxon>Actinomycetota</taxon>
        <taxon>Actinomycetes</taxon>
        <taxon>Pseudonocardiales</taxon>
        <taxon>Pseudonocardiaceae</taxon>
        <taxon>Crossiella</taxon>
    </lineage>
</organism>
<sequence length="146" mass="16388">MSPATFTGYNSIMPTEREPSPGERDDRLGPGWSSSAFFHPWAAGPPSPKYRWSMFDTAAQAIGDLARCLDDGEAGERGPQAATLLRALRRPRDLVVHLDASWVCVVYQVDRGAHLTDVADAVFAQWRQHWFARRFEFLNANRPVIC</sequence>
<feature type="region of interest" description="Disordered" evidence="1">
    <location>
        <begin position="1"/>
        <end position="29"/>
    </location>
</feature>
<evidence type="ECO:0000313" key="3">
    <source>
        <dbReference type="Proteomes" id="UP000533598"/>
    </source>
</evidence>
<name>A0A7W7CEJ3_9PSEU</name>
<feature type="compositionally biased region" description="Polar residues" evidence="1">
    <location>
        <begin position="1"/>
        <end position="13"/>
    </location>
</feature>
<accession>A0A7W7CEJ3</accession>
<evidence type="ECO:0000256" key="1">
    <source>
        <dbReference type="SAM" id="MobiDB-lite"/>
    </source>
</evidence>
<dbReference type="EMBL" id="JACHMH010000001">
    <property type="protein sequence ID" value="MBB4678079.1"/>
    <property type="molecule type" value="Genomic_DNA"/>
</dbReference>
<feature type="compositionally biased region" description="Basic and acidic residues" evidence="1">
    <location>
        <begin position="15"/>
        <end position="28"/>
    </location>
</feature>
<dbReference type="RefSeq" id="WP_185003951.1">
    <property type="nucleotide sequence ID" value="NZ_BAAAUI010000041.1"/>
</dbReference>
<protein>
    <submittedName>
        <fullName evidence="2">Uncharacterized protein</fullName>
    </submittedName>
</protein>
<gene>
    <name evidence="2" type="ORF">HNR67_004197</name>
</gene>
<evidence type="ECO:0000313" key="2">
    <source>
        <dbReference type="EMBL" id="MBB4678079.1"/>
    </source>
</evidence>
<dbReference type="AlphaFoldDB" id="A0A7W7CEJ3"/>